<feature type="transmembrane region" description="Helical" evidence="1">
    <location>
        <begin position="72"/>
        <end position="90"/>
    </location>
</feature>
<reference evidence="2 3" key="1">
    <citation type="submission" date="2020-04" db="EMBL/GenBank/DDBJ databases">
        <title>Pseudomonas crami sp. nov., a novel proteolytic bacterial species isolated from cream.</title>
        <authorList>
            <person name="Hofmann K."/>
            <person name="Woller A."/>
            <person name="Huptas C."/>
            <person name="Wenning M."/>
            <person name="Scherer S."/>
            <person name="Doll E.V."/>
        </authorList>
    </citation>
    <scope>NUCLEOTIDE SEQUENCE [LARGE SCALE GENOMIC DNA]</scope>
    <source>
        <strain evidence="2 3">WS 5096</strain>
    </source>
</reference>
<comment type="caution">
    <text evidence="2">The sequence shown here is derived from an EMBL/GenBank/DDBJ whole genome shotgun (WGS) entry which is preliminary data.</text>
</comment>
<protein>
    <submittedName>
        <fullName evidence="2">Uncharacterized protein</fullName>
    </submittedName>
</protein>
<dbReference type="RefSeq" id="WP_010466289.1">
    <property type="nucleotide sequence ID" value="NZ_JAAXCZ010000013.1"/>
</dbReference>
<proteinExistence type="predicted"/>
<evidence type="ECO:0000313" key="3">
    <source>
        <dbReference type="Proteomes" id="UP000534677"/>
    </source>
</evidence>
<keyword evidence="1" id="KW-0472">Membrane</keyword>
<organism evidence="2 3">
    <name type="scientific">Pseudomonas cremoris</name>
    <dbReference type="NCBI Taxonomy" id="2724178"/>
    <lineage>
        <taxon>Bacteria</taxon>
        <taxon>Pseudomonadati</taxon>
        <taxon>Pseudomonadota</taxon>
        <taxon>Gammaproteobacteria</taxon>
        <taxon>Pseudomonadales</taxon>
        <taxon>Pseudomonadaceae</taxon>
        <taxon>Pseudomonas</taxon>
    </lineage>
</organism>
<keyword evidence="3" id="KW-1185">Reference proteome</keyword>
<keyword evidence="1" id="KW-0812">Transmembrane</keyword>
<accession>A0ABR6TCU9</accession>
<name>A0ABR6TCU9_9PSED</name>
<feature type="transmembrane region" description="Helical" evidence="1">
    <location>
        <begin position="19"/>
        <end position="37"/>
    </location>
</feature>
<dbReference type="Proteomes" id="UP000534677">
    <property type="component" value="Unassembled WGS sequence"/>
</dbReference>
<keyword evidence="1" id="KW-1133">Transmembrane helix</keyword>
<dbReference type="EMBL" id="JAAXCZ010000013">
    <property type="protein sequence ID" value="MBC2383779.1"/>
    <property type="molecule type" value="Genomic_DNA"/>
</dbReference>
<sequence>MTSSSVASDKKRPADAKQLFVWFAAFIVLILVSVWGLCIGVQWNWTIAAVLACTCAGLLVIALPIEDWQKSVIGVVLAGIGYFVGLPGMLNPVDDVQITPFAVGVGGKEITVSVGKGDCRFQPKGNILTCNAQVRPAE</sequence>
<gene>
    <name evidence="2" type="ORF">HF209_22815</name>
</gene>
<evidence type="ECO:0000256" key="1">
    <source>
        <dbReference type="SAM" id="Phobius"/>
    </source>
</evidence>
<feature type="transmembrane region" description="Helical" evidence="1">
    <location>
        <begin position="43"/>
        <end position="65"/>
    </location>
</feature>
<evidence type="ECO:0000313" key="2">
    <source>
        <dbReference type="EMBL" id="MBC2383779.1"/>
    </source>
</evidence>